<protein>
    <recommendedName>
        <fullName evidence="14">WW domain binding protein VOPP1</fullName>
    </recommendedName>
    <alternativeName>
        <fullName evidence="15">Vesicular, overexpressed in cancer, prosurvival protein 1</fullName>
    </alternativeName>
</protein>
<keyword evidence="6" id="KW-0967">Endosome</keyword>
<evidence type="ECO:0000256" key="3">
    <source>
        <dbReference type="ARBA" id="ARBA00006655"/>
    </source>
</evidence>
<sequence length="505" mass="56306">MDGGALGLAGRLVTGVRQNSERDTLPARDTFVDVYHEETRAKLARSSGEGQARVRLAAARGVEGDLTRPHLNMEVTNINGHIRFCAWESYNGARRHYLCSHREYCCALGCCVSTAFSLYQLWYFWLLLLLIILLCSGGGWWFRFRHGGFSTQSTPTNNRGRRHGRRGRGQDAGAPRVYPNQHQFYGPGLHHGAYTLPPGYDKDPPSYNEVISHLNQFPRIEDVRRVERERTTTSTSTDSIEQVPLDDLYDCQSTLPPPPYEMVLDLKRREMQLTREINELEEEEESRVRTRSAGEEMEDAVNSTRSRIKNLLGRIRPRSSSSSDSSQARQEGSGRSASSSSSSPSSSSSGLFTISRESLPQHNYYTQEAVPSSSEAVQHQGSLMRRYPAGPPSEPDSSSHSDYSSVLVSSLSSSSRSLFTSPSQAPMELVPTSPLEGEIITPEPQEPGHVREQSGHERPSTCHSVLSRPTTSISTRTLPPPEELIRKTSLPGALLEQDDDRIEMR</sequence>
<keyword evidence="10" id="KW-0804">Transcription</keyword>
<evidence type="ECO:0000256" key="10">
    <source>
        <dbReference type="ARBA" id="ARBA00023163"/>
    </source>
</evidence>
<evidence type="ECO:0000256" key="14">
    <source>
        <dbReference type="ARBA" id="ARBA00035708"/>
    </source>
</evidence>
<comment type="caution">
    <text evidence="19">The sequence shown here is derived from an EMBL/GenBank/DDBJ whole genome shotgun (WGS) entry which is preliminary data.</text>
</comment>
<evidence type="ECO:0000256" key="12">
    <source>
        <dbReference type="ARBA" id="ARBA00023329"/>
    </source>
</evidence>
<dbReference type="AlphaFoldDB" id="A0AAW0U1S5"/>
<evidence type="ECO:0000256" key="15">
    <source>
        <dbReference type="ARBA" id="ARBA00035715"/>
    </source>
</evidence>
<reference evidence="19 20" key="1">
    <citation type="submission" date="2023-03" db="EMBL/GenBank/DDBJ databases">
        <title>High-quality genome of Scylla paramamosain provides insights in environmental adaptation.</title>
        <authorList>
            <person name="Zhang L."/>
        </authorList>
    </citation>
    <scope>NUCLEOTIDE SEQUENCE [LARGE SCALE GENOMIC DNA]</scope>
    <source>
        <strain evidence="19">LZ_2023a</strain>
        <tissue evidence="19">Muscle</tissue>
    </source>
</reference>
<evidence type="ECO:0000256" key="18">
    <source>
        <dbReference type="SAM" id="Phobius"/>
    </source>
</evidence>
<feature type="compositionally biased region" description="Basic and acidic residues" evidence="17">
    <location>
        <begin position="446"/>
        <end position="460"/>
    </location>
</feature>
<accession>A0AAW0U1S5</accession>
<keyword evidence="20" id="KW-1185">Reference proteome</keyword>
<organism evidence="19 20">
    <name type="scientific">Scylla paramamosain</name>
    <name type="common">Mud crab</name>
    <dbReference type="NCBI Taxonomy" id="85552"/>
    <lineage>
        <taxon>Eukaryota</taxon>
        <taxon>Metazoa</taxon>
        <taxon>Ecdysozoa</taxon>
        <taxon>Arthropoda</taxon>
        <taxon>Crustacea</taxon>
        <taxon>Multicrustacea</taxon>
        <taxon>Malacostraca</taxon>
        <taxon>Eumalacostraca</taxon>
        <taxon>Eucarida</taxon>
        <taxon>Decapoda</taxon>
        <taxon>Pleocyemata</taxon>
        <taxon>Brachyura</taxon>
        <taxon>Eubrachyura</taxon>
        <taxon>Portunoidea</taxon>
        <taxon>Portunidae</taxon>
        <taxon>Portuninae</taxon>
        <taxon>Scylla</taxon>
    </lineage>
</organism>
<evidence type="ECO:0000256" key="2">
    <source>
        <dbReference type="ARBA" id="ARBA00004656"/>
    </source>
</evidence>
<keyword evidence="7 18" id="KW-1133">Transmembrane helix</keyword>
<feature type="compositionally biased region" description="Low complexity" evidence="17">
    <location>
        <begin position="333"/>
        <end position="350"/>
    </location>
</feature>
<feature type="region of interest" description="Disordered" evidence="17">
    <location>
        <begin position="277"/>
        <end position="352"/>
    </location>
</feature>
<dbReference type="PANTHER" id="PTHR14971">
    <property type="entry name" value="VESICULAR, OVEREXPRESSED IN CANCER, PROSURVIVAL PROTEIN 1"/>
    <property type="match status" value="1"/>
</dbReference>
<evidence type="ECO:0000256" key="11">
    <source>
        <dbReference type="ARBA" id="ARBA00023228"/>
    </source>
</evidence>
<feature type="transmembrane region" description="Helical" evidence="18">
    <location>
        <begin position="122"/>
        <end position="142"/>
    </location>
</feature>
<comment type="similarity">
    <text evidence="3">Belongs to the VOPP1/ECOP family.</text>
</comment>
<dbReference type="InterPro" id="IPR026229">
    <property type="entry name" value="VOPP1"/>
</dbReference>
<keyword evidence="9 18" id="KW-0472">Membrane</keyword>
<feature type="compositionally biased region" description="Acidic residues" evidence="17">
    <location>
        <begin position="496"/>
        <end position="505"/>
    </location>
</feature>
<proteinExistence type="inferred from homology"/>
<evidence type="ECO:0000256" key="17">
    <source>
        <dbReference type="SAM" id="MobiDB-lite"/>
    </source>
</evidence>
<evidence type="ECO:0000256" key="9">
    <source>
        <dbReference type="ARBA" id="ARBA00023136"/>
    </source>
</evidence>
<dbReference type="EMBL" id="JARAKH010000020">
    <property type="protein sequence ID" value="KAK8393461.1"/>
    <property type="molecule type" value="Genomic_DNA"/>
</dbReference>
<evidence type="ECO:0000313" key="20">
    <source>
        <dbReference type="Proteomes" id="UP001487740"/>
    </source>
</evidence>
<evidence type="ECO:0000256" key="1">
    <source>
        <dbReference type="ARBA" id="ARBA00004156"/>
    </source>
</evidence>
<comment type="subcellular location">
    <subcellularLocation>
        <location evidence="1">Cytoplasmic vesicle membrane</location>
    </subcellularLocation>
    <subcellularLocation>
        <location evidence="16">Endomembrane system</location>
        <topology evidence="16">Single-pass type I membrane protein</topology>
    </subcellularLocation>
    <subcellularLocation>
        <location evidence="13">Late endosome membrane</location>
        <topology evidence="13">Single-pass membrane protein</topology>
    </subcellularLocation>
    <subcellularLocation>
        <location evidence="2">Lysosome membrane</location>
    </subcellularLocation>
</comment>
<keyword evidence="5" id="KW-0732">Signal</keyword>
<feature type="compositionally biased region" description="Polar residues" evidence="17">
    <location>
        <begin position="461"/>
        <end position="477"/>
    </location>
</feature>
<dbReference type="PANTHER" id="PTHR14971:SF2">
    <property type="entry name" value="VESICULAR, OVEREXPRESSED IN CANCER, PROSURVIVAL PROTEIN 1"/>
    <property type="match status" value="1"/>
</dbReference>
<evidence type="ECO:0000256" key="5">
    <source>
        <dbReference type="ARBA" id="ARBA00022729"/>
    </source>
</evidence>
<keyword evidence="4 18" id="KW-0812">Transmembrane</keyword>
<gene>
    <name evidence="19" type="ORF">O3P69_006643</name>
</gene>
<evidence type="ECO:0000256" key="8">
    <source>
        <dbReference type="ARBA" id="ARBA00023015"/>
    </source>
</evidence>
<feature type="region of interest" description="Disordered" evidence="17">
    <location>
        <begin position="152"/>
        <end position="176"/>
    </location>
</feature>
<evidence type="ECO:0000313" key="19">
    <source>
        <dbReference type="EMBL" id="KAK8393461.1"/>
    </source>
</evidence>
<keyword evidence="11" id="KW-0458">Lysosome</keyword>
<name>A0AAW0U1S5_SCYPA</name>
<feature type="compositionally biased region" description="Polar residues" evidence="17">
    <location>
        <begin position="366"/>
        <end position="381"/>
    </location>
</feature>
<evidence type="ECO:0000256" key="16">
    <source>
        <dbReference type="ARBA" id="ARBA00046288"/>
    </source>
</evidence>
<dbReference type="Proteomes" id="UP001487740">
    <property type="component" value="Unassembled WGS sequence"/>
</dbReference>
<keyword evidence="12" id="KW-0968">Cytoplasmic vesicle</keyword>
<dbReference type="GO" id="GO:0031902">
    <property type="term" value="C:late endosome membrane"/>
    <property type="evidence" value="ECO:0007669"/>
    <property type="project" value="UniProtKB-SubCell"/>
</dbReference>
<evidence type="ECO:0000256" key="13">
    <source>
        <dbReference type="ARBA" id="ARBA00035628"/>
    </source>
</evidence>
<feature type="region of interest" description="Disordered" evidence="17">
    <location>
        <begin position="366"/>
        <end position="505"/>
    </location>
</feature>
<evidence type="ECO:0000256" key="7">
    <source>
        <dbReference type="ARBA" id="ARBA00022989"/>
    </source>
</evidence>
<evidence type="ECO:0000256" key="4">
    <source>
        <dbReference type="ARBA" id="ARBA00022692"/>
    </source>
</evidence>
<feature type="compositionally biased region" description="Low complexity" evidence="17">
    <location>
        <begin position="395"/>
        <end position="423"/>
    </location>
</feature>
<dbReference type="GO" id="GO:0005765">
    <property type="term" value="C:lysosomal membrane"/>
    <property type="evidence" value="ECO:0007669"/>
    <property type="project" value="UniProtKB-SubCell"/>
</dbReference>
<keyword evidence="8" id="KW-0805">Transcription regulation</keyword>
<evidence type="ECO:0000256" key="6">
    <source>
        <dbReference type="ARBA" id="ARBA00022753"/>
    </source>
</evidence>